<evidence type="ECO:0000313" key="2">
    <source>
        <dbReference type="EMBL" id="KST67831.1"/>
    </source>
</evidence>
<protein>
    <submittedName>
        <fullName evidence="2">Diacylglyceryl transferase</fullName>
    </submittedName>
</protein>
<dbReference type="OrthoDB" id="513103at2"/>
<accession>A0A0V7ZU01</accession>
<dbReference type="AlphaFoldDB" id="A0A0V7ZU01"/>
<keyword evidence="2" id="KW-0808">Transferase</keyword>
<feature type="domain" description="Roadblock/LAMTOR2" evidence="1">
    <location>
        <begin position="8"/>
        <end position="97"/>
    </location>
</feature>
<dbReference type="Gene3D" id="3.30.450.30">
    <property type="entry name" value="Dynein light chain 2a, cytoplasmic"/>
    <property type="match status" value="1"/>
</dbReference>
<reference evidence="2 3" key="1">
    <citation type="journal article" date="2015" name="Genome Announc.">
        <title>Draft Genome of the Euendolithic (true boring) Cyanobacterium Mastigocoleus testarum strain BC008.</title>
        <authorList>
            <person name="Guida B.S."/>
            <person name="Garcia-Pichel F."/>
        </authorList>
    </citation>
    <scope>NUCLEOTIDE SEQUENCE [LARGE SCALE GENOMIC DNA]</scope>
    <source>
        <strain evidence="2 3">BC008</strain>
    </source>
</reference>
<dbReference type="SMART" id="SM00960">
    <property type="entry name" value="Robl_LC7"/>
    <property type="match status" value="1"/>
</dbReference>
<dbReference type="PANTHER" id="PTHR36222">
    <property type="entry name" value="SERINE PROTEASE INHIBITOR RV3364C"/>
    <property type="match status" value="1"/>
</dbReference>
<organism evidence="2 3">
    <name type="scientific">Mastigocoleus testarum BC008</name>
    <dbReference type="NCBI Taxonomy" id="371196"/>
    <lineage>
        <taxon>Bacteria</taxon>
        <taxon>Bacillati</taxon>
        <taxon>Cyanobacteriota</taxon>
        <taxon>Cyanophyceae</taxon>
        <taxon>Nostocales</taxon>
        <taxon>Hapalosiphonaceae</taxon>
        <taxon>Mastigocoleus</taxon>
    </lineage>
</organism>
<dbReference type="Proteomes" id="UP000053372">
    <property type="component" value="Unassembled WGS sequence"/>
</dbReference>
<dbReference type="SUPFAM" id="SSF103196">
    <property type="entry name" value="Roadblock/LC7 domain"/>
    <property type="match status" value="1"/>
</dbReference>
<dbReference type="InterPro" id="IPR004942">
    <property type="entry name" value="Roadblock/LAMTOR2_dom"/>
</dbReference>
<keyword evidence="3" id="KW-1185">Reference proteome</keyword>
<name>A0A0V7ZU01_9CYAN</name>
<gene>
    <name evidence="2" type="ORF">BC008_44000</name>
</gene>
<dbReference type="Pfam" id="PF03259">
    <property type="entry name" value="Robl_LC7"/>
    <property type="match status" value="1"/>
</dbReference>
<dbReference type="InterPro" id="IPR053141">
    <property type="entry name" value="Mycobact_SerProt_Inhib_Rv3364c"/>
</dbReference>
<dbReference type="PANTHER" id="PTHR36222:SF1">
    <property type="entry name" value="SERINE PROTEASE INHIBITOR RV3364C"/>
    <property type="match status" value="1"/>
</dbReference>
<dbReference type="GO" id="GO:0016740">
    <property type="term" value="F:transferase activity"/>
    <property type="evidence" value="ECO:0007669"/>
    <property type="project" value="UniProtKB-KW"/>
</dbReference>
<evidence type="ECO:0000313" key="3">
    <source>
        <dbReference type="Proteomes" id="UP000053372"/>
    </source>
</evidence>
<comment type="caution">
    <text evidence="2">The sequence shown here is derived from an EMBL/GenBank/DDBJ whole genome shotgun (WGS) entry which is preliminary data.</text>
</comment>
<sequence length="122" mass="12894">MINISMLQDTLQNFVSSTPDVQGVALVSPDGLSLSSVLPSRMDEERTAAMSASILSLGERIGGELARGNVERIVVEGEKGYSMLVGCGSEAVLLVLANSSAKKGLLFLETKRVVTQIVQLIS</sequence>
<dbReference type="EMBL" id="LMTZ01000085">
    <property type="protein sequence ID" value="KST67831.1"/>
    <property type="molecule type" value="Genomic_DNA"/>
</dbReference>
<evidence type="ECO:0000259" key="1">
    <source>
        <dbReference type="SMART" id="SM00960"/>
    </source>
</evidence>
<proteinExistence type="predicted"/>